<dbReference type="PANTHER" id="PTHR15092:SF22">
    <property type="entry name" value="POLY(A)-SPECIFIC RIBONUCLEASE PNLDC1"/>
    <property type="match status" value="1"/>
</dbReference>
<dbReference type="Proteomes" id="UP000234275">
    <property type="component" value="Unassembled WGS sequence"/>
</dbReference>
<comment type="caution">
    <text evidence="3">The sequence shown here is derived from an EMBL/GenBank/DDBJ whole genome shotgun (WGS) entry which is preliminary data.</text>
</comment>
<dbReference type="GO" id="GO:1990431">
    <property type="term" value="P:priRNA 3'-end processing"/>
    <property type="evidence" value="ECO:0007669"/>
    <property type="project" value="TreeGrafter"/>
</dbReference>
<dbReference type="Pfam" id="PF04857">
    <property type="entry name" value="CAF1"/>
    <property type="match status" value="1"/>
</dbReference>
<dbReference type="AlphaFoldDB" id="A0A2I2GEC9"/>
<sequence length="539" mass="61126">MDITAETFVFHLPRLLDDLATCHFVSIDCEFSGIPTANTSPSSGKTTLQQRYDEYRTCADKYSIVQIGLTVGHEDTKKATYTLRPYNLYLNPTIDQKLDVERDICFQSSAMEFLLQNQFSLNSMYKDGVQYLSREEADLAMTKAAARFNRTPSRTVLEIKETEYDSIEFIAAARKLVKDWLALGKAREPYLNIPPPSGDAVRADSTMPSTLNNYQKRLVHQLIEAEYPSLVTIGQPTFIQIIDYDEEREKAVRDQRMKRARERISKQIGFRWVAEALAGGDLSHLDPYCFRSTMSTSTAVKPQASLRQFSDKMKQKLQSHRPVLVGHNLLIDLVYFCRCFFGPLPDSVQDFQTMVHKMFPVLVDTKYLATHQCGSIIPRSSLSEINETLLQTATPKIKIHHQHAKYNSRKSEHEAGYDSLLTAQVFIKLSAQLRDGGLSETAEPSKPQRQLQKESSQQKRIEPQETGLSTRFDVLGIEEAGDVDGDLAREDEKAQRDEASKKAGQGQLIPRSGNEFWQVYSNKLRVFGTEESVCYVGQS</sequence>
<dbReference type="GO" id="GO:0003723">
    <property type="term" value="F:RNA binding"/>
    <property type="evidence" value="ECO:0007669"/>
    <property type="project" value="TreeGrafter"/>
</dbReference>
<dbReference type="InterPro" id="IPR051181">
    <property type="entry name" value="CAF1_poly(A)_ribonucleases"/>
</dbReference>
<dbReference type="RefSeq" id="XP_024706546.1">
    <property type="nucleotide sequence ID" value="XM_024845609.1"/>
</dbReference>
<dbReference type="SUPFAM" id="SSF53098">
    <property type="entry name" value="Ribonuclease H-like"/>
    <property type="match status" value="1"/>
</dbReference>
<dbReference type="InterPro" id="IPR036397">
    <property type="entry name" value="RNaseH_sf"/>
</dbReference>
<dbReference type="InterPro" id="IPR006941">
    <property type="entry name" value="RNase_CAF1"/>
</dbReference>
<evidence type="ECO:0000313" key="4">
    <source>
        <dbReference type="Proteomes" id="UP000234275"/>
    </source>
</evidence>
<reference evidence="3 4" key="1">
    <citation type="submission" date="2016-12" db="EMBL/GenBank/DDBJ databases">
        <title>The genomes of Aspergillus section Nigri reveals drivers in fungal speciation.</title>
        <authorList>
            <consortium name="DOE Joint Genome Institute"/>
            <person name="Vesth T.C."/>
            <person name="Nybo J."/>
            <person name="Theobald S."/>
            <person name="Brandl J."/>
            <person name="Frisvad J.C."/>
            <person name="Nielsen K.F."/>
            <person name="Lyhne E.K."/>
            <person name="Kogle M.E."/>
            <person name="Kuo A."/>
            <person name="Riley R."/>
            <person name="Clum A."/>
            <person name="Nolan M."/>
            <person name="Lipzen A."/>
            <person name="Salamov A."/>
            <person name="Henrissat B."/>
            <person name="Wiebenga A."/>
            <person name="De Vries R.P."/>
            <person name="Grigoriev I.V."/>
            <person name="Mortensen U.H."/>
            <person name="Andersen M.R."/>
            <person name="Baker S.E."/>
        </authorList>
    </citation>
    <scope>NUCLEOTIDE SEQUENCE [LARGE SCALE GENOMIC DNA]</scope>
    <source>
        <strain evidence="3 4">IBT 23096</strain>
    </source>
</reference>
<evidence type="ECO:0000256" key="2">
    <source>
        <dbReference type="SAM" id="MobiDB-lite"/>
    </source>
</evidence>
<evidence type="ECO:0000313" key="3">
    <source>
        <dbReference type="EMBL" id="PLB51244.1"/>
    </source>
</evidence>
<feature type="compositionally biased region" description="Basic and acidic residues" evidence="2">
    <location>
        <begin position="486"/>
        <end position="501"/>
    </location>
</feature>
<evidence type="ECO:0000256" key="1">
    <source>
        <dbReference type="ARBA" id="ARBA00008372"/>
    </source>
</evidence>
<dbReference type="GeneID" id="36553308"/>
<protein>
    <submittedName>
        <fullName evidence="3">CAF1 family ribonuclease</fullName>
    </submittedName>
</protein>
<dbReference type="PANTHER" id="PTHR15092">
    <property type="entry name" value="POLY A -SPECIFIC RIBONUCLEASE/TARGET OF EGR1, MEMBER 1"/>
    <property type="match status" value="1"/>
</dbReference>
<dbReference type="GO" id="GO:1990432">
    <property type="term" value="P:siRNA 3'-end processing"/>
    <property type="evidence" value="ECO:0007669"/>
    <property type="project" value="TreeGrafter"/>
</dbReference>
<dbReference type="Gene3D" id="3.30.420.10">
    <property type="entry name" value="Ribonuclease H-like superfamily/Ribonuclease H"/>
    <property type="match status" value="2"/>
</dbReference>
<gene>
    <name evidence="3" type="ORF">P170DRAFT_382621</name>
</gene>
<dbReference type="OrthoDB" id="414075at2759"/>
<accession>A0A2I2GEC9</accession>
<dbReference type="VEuPathDB" id="FungiDB:P170DRAFT_382621"/>
<proteinExistence type="inferred from homology"/>
<feature type="region of interest" description="Disordered" evidence="2">
    <location>
        <begin position="483"/>
        <end position="508"/>
    </location>
</feature>
<name>A0A2I2GEC9_9EURO</name>
<feature type="region of interest" description="Disordered" evidence="2">
    <location>
        <begin position="437"/>
        <end position="465"/>
    </location>
</feature>
<dbReference type="GO" id="GO:0000289">
    <property type="term" value="P:nuclear-transcribed mRNA poly(A) tail shortening"/>
    <property type="evidence" value="ECO:0007669"/>
    <property type="project" value="TreeGrafter"/>
</dbReference>
<dbReference type="STRING" id="1392250.A0A2I2GEC9"/>
<comment type="similarity">
    <text evidence="1">Belongs to the CAF1 family.</text>
</comment>
<dbReference type="GO" id="GO:0000175">
    <property type="term" value="F:3'-5'-RNA exonuclease activity"/>
    <property type="evidence" value="ECO:0007669"/>
    <property type="project" value="TreeGrafter"/>
</dbReference>
<dbReference type="GO" id="GO:0005634">
    <property type="term" value="C:nucleus"/>
    <property type="evidence" value="ECO:0007669"/>
    <property type="project" value="TreeGrafter"/>
</dbReference>
<dbReference type="EMBL" id="MSFO01000003">
    <property type="protein sequence ID" value="PLB51244.1"/>
    <property type="molecule type" value="Genomic_DNA"/>
</dbReference>
<dbReference type="InterPro" id="IPR012337">
    <property type="entry name" value="RNaseH-like_sf"/>
</dbReference>
<keyword evidence="4" id="KW-1185">Reference proteome</keyword>
<organism evidence="3 4">
    <name type="scientific">Aspergillus steynii IBT 23096</name>
    <dbReference type="NCBI Taxonomy" id="1392250"/>
    <lineage>
        <taxon>Eukaryota</taxon>
        <taxon>Fungi</taxon>
        <taxon>Dikarya</taxon>
        <taxon>Ascomycota</taxon>
        <taxon>Pezizomycotina</taxon>
        <taxon>Eurotiomycetes</taxon>
        <taxon>Eurotiomycetidae</taxon>
        <taxon>Eurotiales</taxon>
        <taxon>Aspergillaceae</taxon>
        <taxon>Aspergillus</taxon>
        <taxon>Aspergillus subgen. Circumdati</taxon>
    </lineage>
</organism>